<reference evidence="4" key="1">
    <citation type="submission" date="2021-01" db="EMBL/GenBank/DDBJ databases">
        <title>Adiantum capillus-veneris genome.</title>
        <authorList>
            <person name="Fang Y."/>
            <person name="Liao Q."/>
        </authorList>
    </citation>
    <scope>NUCLEOTIDE SEQUENCE</scope>
    <source>
        <strain evidence="4">H3</strain>
        <tissue evidence="4">Leaf</tissue>
    </source>
</reference>
<dbReference type="Proteomes" id="UP000886520">
    <property type="component" value="Chromosome 4"/>
</dbReference>
<keyword evidence="1" id="KW-0863">Zinc-finger</keyword>
<dbReference type="GO" id="GO:0008270">
    <property type="term" value="F:zinc ion binding"/>
    <property type="evidence" value="ECO:0007669"/>
    <property type="project" value="UniProtKB-KW"/>
</dbReference>
<proteinExistence type="predicted"/>
<dbReference type="PANTHER" id="PTHR31286:SF180">
    <property type="entry name" value="OS10G0362600 PROTEIN"/>
    <property type="match status" value="1"/>
</dbReference>
<feature type="compositionally biased region" description="Polar residues" evidence="2">
    <location>
        <begin position="237"/>
        <end position="247"/>
    </location>
</feature>
<dbReference type="EMBL" id="JABFUD020000004">
    <property type="protein sequence ID" value="KAI5081509.1"/>
    <property type="molecule type" value="Genomic_DNA"/>
</dbReference>
<sequence>MAPLLLSTTSKQAIFDKISKYSVKAIIGRLVGYRRIIGTFKDWIQASLVFREGRIEDILLLGKGTFMVLLSSEDEFAPLIGRSPLSCGDKLILLVEWYKGFDMTSFEDRCKVPRFLVKLSFPDLAPEFTVPEVLSQFGSVYSTPFQSSIQLSASDPSLMVAVSPTTEFPETFSFEWEDSIITQRLVVTGRPNQCLRCHTLGHLVKDCPKAQNWEVQPRGNQTQPPRTRHRETMSYATAVSGHSQRQHSGGMDRTSAKPHRQKMAEKPPTVVRKVYRRRDRARVEEQTPGRDLLR</sequence>
<keyword evidence="1" id="KW-0479">Metal-binding</keyword>
<evidence type="ECO:0000259" key="3">
    <source>
        <dbReference type="PROSITE" id="PS50158"/>
    </source>
</evidence>
<keyword evidence="5" id="KW-1185">Reference proteome</keyword>
<dbReference type="PANTHER" id="PTHR31286">
    <property type="entry name" value="GLYCINE-RICH CELL WALL STRUCTURAL PROTEIN 1.8-LIKE"/>
    <property type="match status" value="1"/>
</dbReference>
<dbReference type="OrthoDB" id="10612051at2759"/>
<dbReference type="InterPro" id="IPR001878">
    <property type="entry name" value="Znf_CCHC"/>
</dbReference>
<keyword evidence="1" id="KW-0862">Zinc</keyword>
<dbReference type="SUPFAM" id="SSF57756">
    <property type="entry name" value="Retrovirus zinc finger-like domains"/>
    <property type="match status" value="1"/>
</dbReference>
<dbReference type="AlphaFoldDB" id="A0A9D4V813"/>
<organism evidence="4 5">
    <name type="scientific">Adiantum capillus-veneris</name>
    <name type="common">Maidenhair fern</name>
    <dbReference type="NCBI Taxonomy" id="13818"/>
    <lineage>
        <taxon>Eukaryota</taxon>
        <taxon>Viridiplantae</taxon>
        <taxon>Streptophyta</taxon>
        <taxon>Embryophyta</taxon>
        <taxon>Tracheophyta</taxon>
        <taxon>Polypodiopsida</taxon>
        <taxon>Polypodiidae</taxon>
        <taxon>Polypodiales</taxon>
        <taxon>Pteridineae</taxon>
        <taxon>Pteridaceae</taxon>
        <taxon>Vittarioideae</taxon>
        <taxon>Adiantum</taxon>
    </lineage>
</organism>
<dbReference type="PROSITE" id="PS50158">
    <property type="entry name" value="ZF_CCHC"/>
    <property type="match status" value="1"/>
</dbReference>
<dbReference type="GO" id="GO:0003676">
    <property type="term" value="F:nucleic acid binding"/>
    <property type="evidence" value="ECO:0007669"/>
    <property type="project" value="InterPro"/>
</dbReference>
<name>A0A9D4V813_ADICA</name>
<comment type="caution">
    <text evidence="4">The sequence shown here is derived from an EMBL/GenBank/DDBJ whole genome shotgun (WGS) entry which is preliminary data.</text>
</comment>
<feature type="domain" description="CCHC-type" evidence="3">
    <location>
        <begin position="194"/>
        <end position="209"/>
    </location>
</feature>
<dbReference type="InterPro" id="IPR036875">
    <property type="entry name" value="Znf_CCHC_sf"/>
</dbReference>
<feature type="compositionally biased region" description="Basic and acidic residues" evidence="2">
    <location>
        <begin position="281"/>
        <end position="294"/>
    </location>
</feature>
<dbReference type="InterPro" id="IPR040256">
    <property type="entry name" value="At4g02000-like"/>
</dbReference>
<accession>A0A9D4V813</accession>
<evidence type="ECO:0000256" key="2">
    <source>
        <dbReference type="SAM" id="MobiDB-lite"/>
    </source>
</evidence>
<protein>
    <recommendedName>
        <fullName evidence="3">CCHC-type domain-containing protein</fullName>
    </recommendedName>
</protein>
<evidence type="ECO:0000313" key="4">
    <source>
        <dbReference type="EMBL" id="KAI5081509.1"/>
    </source>
</evidence>
<evidence type="ECO:0000313" key="5">
    <source>
        <dbReference type="Proteomes" id="UP000886520"/>
    </source>
</evidence>
<evidence type="ECO:0000256" key="1">
    <source>
        <dbReference type="PROSITE-ProRule" id="PRU00047"/>
    </source>
</evidence>
<dbReference type="Gene3D" id="4.10.60.10">
    <property type="entry name" value="Zinc finger, CCHC-type"/>
    <property type="match status" value="1"/>
</dbReference>
<gene>
    <name evidence="4" type="ORF">GOP47_0004692</name>
</gene>
<feature type="region of interest" description="Disordered" evidence="2">
    <location>
        <begin position="237"/>
        <end position="294"/>
    </location>
</feature>